<sequence>MKKSRYDSSTEVLQDEAHVWFVTPESVCDPVILQRCHALLDAQERRQFARFFHADDSHRYLISHALVRSVLSYYADVAPSSWCFEKGQHGRPEIVSDSLPHLRFNLTHTTGMAACIVTLNDDCGIDAEQLCIRSNAQGVAERMFSALELKQLMRYEGRAFLEYFYECWTLREAYVKARGIGISFPTRQLTFNREGSQISIRFDAQINDSGSHWHFQLIRPNSTHLTAIALRHSGKLNKRIRTHPFDFTE</sequence>
<dbReference type="Pfam" id="PF22624">
    <property type="entry name" value="AASDHPPT_N"/>
    <property type="match status" value="1"/>
</dbReference>
<dbReference type="GO" id="GO:0008897">
    <property type="term" value="F:holo-[acyl-carrier-protein] synthase activity"/>
    <property type="evidence" value="ECO:0007669"/>
    <property type="project" value="InterPro"/>
</dbReference>
<evidence type="ECO:0000256" key="1">
    <source>
        <dbReference type="ARBA" id="ARBA00022679"/>
    </source>
</evidence>
<dbReference type="Pfam" id="PF01648">
    <property type="entry name" value="ACPS"/>
    <property type="match status" value="1"/>
</dbReference>
<evidence type="ECO:0000313" key="4">
    <source>
        <dbReference type="EMBL" id="VAW82727.1"/>
    </source>
</evidence>
<dbReference type="Gene3D" id="3.90.470.20">
    <property type="entry name" value="4'-phosphopantetheinyl transferase domain"/>
    <property type="match status" value="2"/>
</dbReference>
<dbReference type="InterPro" id="IPR050559">
    <property type="entry name" value="P-Pant_transferase_sf"/>
</dbReference>
<name>A0A3B0Z5E3_9ZZZZ</name>
<dbReference type="GO" id="GO:0019878">
    <property type="term" value="P:lysine biosynthetic process via aminoadipic acid"/>
    <property type="evidence" value="ECO:0007669"/>
    <property type="project" value="TreeGrafter"/>
</dbReference>
<gene>
    <name evidence="4" type="ORF">MNBD_GAMMA14-1346</name>
</gene>
<dbReference type="InterPro" id="IPR037143">
    <property type="entry name" value="4-PPantetheinyl_Trfase_dom_sf"/>
</dbReference>
<proteinExistence type="predicted"/>
<dbReference type="PANTHER" id="PTHR12215">
    <property type="entry name" value="PHOSPHOPANTETHEINE TRANSFERASE"/>
    <property type="match status" value="1"/>
</dbReference>
<dbReference type="GO" id="GO:0000287">
    <property type="term" value="F:magnesium ion binding"/>
    <property type="evidence" value="ECO:0007669"/>
    <property type="project" value="InterPro"/>
</dbReference>
<dbReference type="InterPro" id="IPR008278">
    <property type="entry name" value="4-PPantetheinyl_Trfase_dom"/>
</dbReference>
<evidence type="ECO:0000259" key="2">
    <source>
        <dbReference type="Pfam" id="PF01648"/>
    </source>
</evidence>
<dbReference type="GO" id="GO:0005829">
    <property type="term" value="C:cytosol"/>
    <property type="evidence" value="ECO:0007669"/>
    <property type="project" value="TreeGrafter"/>
</dbReference>
<reference evidence="4" key="1">
    <citation type="submission" date="2018-06" db="EMBL/GenBank/DDBJ databases">
        <authorList>
            <person name="Zhirakovskaya E."/>
        </authorList>
    </citation>
    <scope>NUCLEOTIDE SEQUENCE</scope>
</reference>
<accession>A0A3B0Z5E3</accession>
<keyword evidence="1" id="KW-0808">Transferase</keyword>
<feature type="domain" description="4'-phosphopantetheinyl transferase N-terminal" evidence="3">
    <location>
        <begin position="36"/>
        <end position="111"/>
    </location>
</feature>
<protein>
    <submittedName>
        <fullName evidence="4">Uncharacterized protein</fullName>
    </submittedName>
</protein>
<dbReference type="AlphaFoldDB" id="A0A3B0Z5E3"/>
<dbReference type="EMBL" id="UOFM01000486">
    <property type="protein sequence ID" value="VAW82727.1"/>
    <property type="molecule type" value="Genomic_DNA"/>
</dbReference>
<dbReference type="PANTHER" id="PTHR12215:SF10">
    <property type="entry name" value="L-AMINOADIPATE-SEMIALDEHYDE DEHYDROGENASE-PHOSPHOPANTETHEINYL TRANSFERASE"/>
    <property type="match status" value="1"/>
</dbReference>
<organism evidence="4">
    <name type="scientific">hydrothermal vent metagenome</name>
    <dbReference type="NCBI Taxonomy" id="652676"/>
    <lineage>
        <taxon>unclassified sequences</taxon>
        <taxon>metagenomes</taxon>
        <taxon>ecological metagenomes</taxon>
    </lineage>
</organism>
<dbReference type="InterPro" id="IPR055066">
    <property type="entry name" value="AASDHPPT_N"/>
</dbReference>
<evidence type="ECO:0000259" key="3">
    <source>
        <dbReference type="Pfam" id="PF22624"/>
    </source>
</evidence>
<dbReference type="SUPFAM" id="SSF56214">
    <property type="entry name" value="4'-phosphopantetheinyl transferase"/>
    <property type="match status" value="2"/>
</dbReference>
<feature type="domain" description="4'-phosphopantetheinyl transferase" evidence="2">
    <location>
        <begin position="123"/>
        <end position="225"/>
    </location>
</feature>